<keyword evidence="1" id="KW-0812">Transmembrane</keyword>
<reference evidence="2" key="1">
    <citation type="submission" date="2018-02" db="EMBL/GenBank/DDBJ databases">
        <title>Rhizophora mucronata_Transcriptome.</title>
        <authorList>
            <person name="Meera S.P."/>
            <person name="Sreeshan A."/>
            <person name="Augustine A."/>
        </authorList>
    </citation>
    <scope>NUCLEOTIDE SEQUENCE</scope>
    <source>
        <tissue evidence="2">Leaf</tissue>
    </source>
</reference>
<organism evidence="2">
    <name type="scientific">Rhizophora mucronata</name>
    <name type="common">Asiatic mangrove</name>
    <dbReference type="NCBI Taxonomy" id="61149"/>
    <lineage>
        <taxon>Eukaryota</taxon>
        <taxon>Viridiplantae</taxon>
        <taxon>Streptophyta</taxon>
        <taxon>Embryophyta</taxon>
        <taxon>Tracheophyta</taxon>
        <taxon>Spermatophyta</taxon>
        <taxon>Magnoliopsida</taxon>
        <taxon>eudicotyledons</taxon>
        <taxon>Gunneridae</taxon>
        <taxon>Pentapetalae</taxon>
        <taxon>rosids</taxon>
        <taxon>fabids</taxon>
        <taxon>Malpighiales</taxon>
        <taxon>Rhizophoraceae</taxon>
        <taxon>Rhizophora</taxon>
    </lineage>
</organism>
<accession>A0A2P2PHG4</accession>
<sequence length="45" mass="5482">MYTTLQISYTLTLCLLYNMTQQACFFLFLKMGFLLLVRITSFYYY</sequence>
<evidence type="ECO:0000256" key="1">
    <source>
        <dbReference type="SAM" id="Phobius"/>
    </source>
</evidence>
<dbReference type="EMBL" id="GGEC01073692">
    <property type="protein sequence ID" value="MBX54176.1"/>
    <property type="molecule type" value="Transcribed_RNA"/>
</dbReference>
<protein>
    <submittedName>
        <fullName evidence="2">Uncharacterized protein</fullName>
    </submittedName>
</protein>
<proteinExistence type="predicted"/>
<dbReference type="AlphaFoldDB" id="A0A2P2PHG4"/>
<evidence type="ECO:0000313" key="2">
    <source>
        <dbReference type="EMBL" id="MBX54176.1"/>
    </source>
</evidence>
<name>A0A2P2PHG4_RHIMU</name>
<keyword evidence="1" id="KW-1133">Transmembrane helix</keyword>
<feature type="transmembrane region" description="Helical" evidence="1">
    <location>
        <begin position="25"/>
        <end position="44"/>
    </location>
</feature>
<keyword evidence="1" id="KW-0472">Membrane</keyword>